<organism evidence="2 3">
    <name type="scientific">Streptomyces rapamycinicus (strain ATCC 29253 / DSM 41530 / NRRL 5491 / AYB-994)</name>
    <name type="common">Streptomyces hygroscopicus (strain ATCC 29253)</name>
    <dbReference type="NCBI Taxonomy" id="1343740"/>
    <lineage>
        <taxon>Bacteria</taxon>
        <taxon>Bacillati</taxon>
        <taxon>Actinomycetota</taxon>
        <taxon>Actinomycetes</taxon>
        <taxon>Kitasatosporales</taxon>
        <taxon>Streptomycetaceae</taxon>
        <taxon>Streptomyces</taxon>
        <taxon>Streptomyces violaceusniger group</taxon>
    </lineage>
</organism>
<dbReference type="AlphaFoldDB" id="A0A0A0ND80"/>
<dbReference type="KEGG" id="src:M271_12285"/>
<comment type="caution">
    <text evidence="2">The sequence shown here is derived from an EMBL/GenBank/DDBJ whole genome shotgun (WGS) entry which is preliminary data.</text>
</comment>
<dbReference type="HOGENOM" id="CLU_2604621_0_0_11"/>
<feature type="transmembrane region" description="Helical" evidence="1">
    <location>
        <begin position="55"/>
        <end position="76"/>
    </location>
</feature>
<evidence type="ECO:0000256" key="1">
    <source>
        <dbReference type="SAM" id="Phobius"/>
    </source>
</evidence>
<evidence type="ECO:0000313" key="3">
    <source>
        <dbReference type="Proteomes" id="UP000281594"/>
    </source>
</evidence>
<proteinExistence type="predicted"/>
<sequence>MTKEAQKIKVGRLHIRSRASRIVGWSLLGLSLITSVVNWIEEFTDAVTILPGGHSPFYLAGSILVIVVGAWGAGVFDAS</sequence>
<dbReference type="RefSeq" id="WP_020867461.1">
    <property type="nucleotide sequence ID" value="NC_022785.1"/>
</dbReference>
<gene>
    <name evidence="2" type="ORF">D3C57_131315</name>
</gene>
<reference evidence="2 3" key="1">
    <citation type="journal article" date="2018" name="J. Biol. Chem.">
        <title>Discovery of the actinoplanic acid pathway in Streptomyces rapamycinicus reveals a genetically conserved synergism with rapamycin.</title>
        <authorList>
            <person name="Mrak P."/>
            <person name="Krastel P."/>
            <person name="Pivk Lukancic P."/>
            <person name="Tao J."/>
            <person name="Pistorius D."/>
            <person name="Moore C.M."/>
        </authorList>
    </citation>
    <scope>NUCLEOTIDE SEQUENCE [LARGE SCALE GENOMIC DNA]</scope>
    <source>
        <strain evidence="2 3">NRRL 5491</strain>
    </source>
</reference>
<keyword evidence="1" id="KW-0472">Membrane</keyword>
<dbReference type="eggNOG" id="ENOG50325CY">
    <property type="taxonomic scope" value="Bacteria"/>
</dbReference>
<dbReference type="Proteomes" id="UP000281594">
    <property type="component" value="Unassembled WGS sequence"/>
</dbReference>
<dbReference type="EMBL" id="QYCY01000002">
    <property type="protein sequence ID" value="RLV73807.1"/>
    <property type="molecule type" value="Genomic_DNA"/>
</dbReference>
<protein>
    <submittedName>
        <fullName evidence="2">Uncharacterized protein</fullName>
    </submittedName>
</protein>
<evidence type="ECO:0000313" key="2">
    <source>
        <dbReference type="EMBL" id="RLV73807.1"/>
    </source>
</evidence>
<accession>A0A0A0ND80</accession>
<keyword evidence="1" id="KW-0812">Transmembrane</keyword>
<feature type="transmembrane region" description="Helical" evidence="1">
    <location>
        <begin position="21"/>
        <end position="40"/>
    </location>
</feature>
<name>A0A0A0ND80_STRRN</name>
<keyword evidence="1" id="KW-1133">Transmembrane helix</keyword>